<dbReference type="SMART" id="SM01117">
    <property type="entry name" value="Cyt-b5"/>
    <property type="match status" value="1"/>
</dbReference>
<reference evidence="7" key="2">
    <citation type="submission" date="2022-01" db="EMBL/GenBank/DDBJ databases">
        <authorList>
            <person name="Yamashiro T."/>
            <person name="Shiraishi A."/>
            <person name="Satake H."/>
            <person name="Nakayama K."/>
        </authorList>
    </citation>
    <scope>NUCLEOTIDE SEQUENCE</scope>
</reference>
<evidence type="ECO:0000259" key="6">
    <source>
        <dbReference type="PROSITE" id="PS50255"/>
    </source>
</evidence>
<dbReference type="Gene3D" id="3.10.120.10">
    <property type="entry name" value="Cytochrome b5-like heme/steroid binding domain"/>
    <property type="match status" value="1"/>
</dbReference>
<keyword evidence="5" id="KW-0812">Transmembrane</keyword>
<keyword evidence="5" id="KW-1133">Transmembrane helix</keyword>
<evidence type="ECO:0000256" key="5">
    <source>
        <dbReference type="RuleBase" id="RU362121"/>
    </source>
</evidence>
<evidence type="ECO:0000256" key="2">
    <source>
        <dbReference type="ARBA" id="ARBA00022723"/>
    </source>
</evidence>
<dbReference type="PROSITE" id="PS50255">
    <property type="entry name" value="CYTOCHROME_B5_2"/>
    <property type="match status" value="1"/>
</dbReference>
<gene>
    <name evidence="7" type="ORF">Tco_0839165</name>
</gene>
<keyword evidence="8" id="KW-1185">Reference proteome</keyword>
<dbReference type="PANTHER" id="PTHR19359">
    <property type="entry name" value="CYTOCHROME B5"/>
    <property type="match status" value="1"/>
</dbReference>
<dbReference type="SUPFAM" id="SSF55856">
    <property type="entry name" value="Cytochrome b5-like heme/steroid binding domain"/>
    <property type="match status" value="1"/>
</dbReference>
<sequence>MASNTKMLVFNDVAKHNKMDDCWIIISGKVYDVTPYMDDHPGGGDIMRSVTRKDATIPFSDVGHSAAALEMMNKYYIGEIDQSTIPVKRSYYEKLYNSENTPQLMLTMLLFLVPIIMLGLAVTARAYTKDKFT</sequence>
<dbReference type="EMBL" id="BQNB010012529">
    <property type="protein sequence ID" value="GJT04703.1"/>
    <property type="molecule type" value="Genomic_DNA"/>
</dbReference>
<dbReference type="InterPro" id="IPR036400">
    <property type="entry name" value="Cyt_B5-like_heme/steroid_sf"/>
</dbReference>
<evidence type="ECO:0000313" key="7">
    <source>
        <dbReference type="EMBL" id="GJT04703.1"/>
    </source>
</evidence>
<keyword evidence="2 5" id="KW-0479">Metal-binding</keyword>
<keyword evidence="5" id="KW-0472">Membrane</keyword>
<evidence type="ECO:0000256" key="3">
    <source>
        <dbReference type="ARBA" id="ARBA00023004"/>
    </source>
</evidence>
<accession>A0ABQ5AQQ3</accession>
<dbReference type="PANTHER" id="PTHR19359:SF144">
    <property type="entry name" value="CYTOCHROME B5"/>
    <property type="match status" value="1"/>
</dbReference>
<evidence type="ECO:0000256" key="4">
    <source>
        <dbReference type="ARBA" id="ARBA00038168"/>
    </source>
</evidence>
<comment type="similarity">
    <text evidence="4 5">Belongs to the cytochrome b5 family.</text>
</comment>
<organism evidence="7 8">
    <name type="scientific">Tanacetum coccineum</name>
    <dbReference type="NCBI Taxonomy" id="301880"/>
    <lineage>
        <taxon>Eukaryota</taxon>
        <taxon>Viridiplantae</taxon>
        <taxon>Streptophyta</taxon>
        <taxon>Embryophyta</taxon>
        <taxon>Tracheophyta</taxon>
        <taxon>Spermatophyta</taxon>
        <taxon>Magnoliopsida</taxon>
        <taxon>eudicotyledons</taxon>
        <taxon>Gunneridae</taxon>
        <taxon>Pentapetalae</taxon>
        <taxon>asterids</taxon>
        <taxon>campanulids</taxon>
        <taxon>Asterales</taxon>
        <taxon>Asteraceae</taxon>
        <taxon>Asteroideae</taxon>
        <taxon>Anthemideae</taxon>
        <taxon>Anthemidinae</taxon>
        <taxon>Tanacetum</taxon>
    </lineage>
</organism>
<dbReference type="Pfam" id="PF00173">
    <property type="entry name" value="Cyt-b5"/>
    <property type="match status" value="1"/>
</dbReference>
<evidence type="ECO:0000256" key="1">
    <source>
        <dbReference type="ARBA" id="ARBA00022617"/>
    </source>
</evidence>
<dbReference type="PROSITE" id="PS00191">
    <property type="entry name" value="CYTOCHROME_B5_1"/>
    <property type="match status" value="1"/>
</dbReference>
<dbReference type="InterPro" id="IPR018506">
    <property type="entry name" value="Cyt_B5_heme-BS"/>
</dbReference>
<reference evidence="7" key="1">
    <citation type="journal article" date="2022" name="Int. J. Mol. Sci.">
        <title>Draft Genome of Tanacetum Coccineum: Genomic Comparison of Closely Related Tanacetum-Family Plants.</title>
        <authorList>
            <person name="Yamashiro T."/>
            <person name="Shiraishi A."/>
            <person name="Nakayama K."/>
            <person name="Satake H."/>
        </authorList>
    </citation>
    <scope>NUCLEOTIDE SEQUENCE</scope>
</reference>
<feature type="transmembrane region" description="Helical" evidence="5">
    <location>
        <begin position="104"/>
        <end position="127"/>
    </location>
</feature>
<comment type="caution">
    <text evidence="7">The sequence shown here is derived from an EMBL/GenBank/DDBJ whole genome shotgun (WGS) entry which is preliminary data.</text>
</comment>
<keyword evidence="3 5" id="KW-0408">Iron</keyword>
<evidence type="ECO:0000313" key="8">
    <source>
        <dbReference type="Proteomes" id="UP001151760"/>
    </source>
</evidence>
<protein>
    <submittedName>
        <fullName evidence="7">Cytochrome b5</fullName>
    </submittedName>
</protein>
<dbReference type="Proteomes" id="UP001151760">
    <property type="component" value="Unassembled WGS sequence"/>
</dbReference>
<dbReference type="InterPro" id="IPR050668">
    <property type="entry name" value="Cytochrome_b5"/>
</dbReference>
<name>A0ABQ5AQQ3_9ASTR</name>
<dbReference type="PRINTS" id="PR00363">
    <property type="entry name" value="CYTOCHROMEB5"/>
</dbReference>
<feature type="domain" description="Cytochrome b5 heme-binding" evidence="6">
    <location>
        <begin position="5"/>
        <end position="81"/>
    </location>
</feature>
<proteinExistence type="inferred from homology"/>
<keyword evidence="1 5" id="KW-0349">Heme</keyword>
<dbReference type="InterPro" id="IPR001199">
    <property type="entry name" value="Cyt_B5-like_heme/steroid-bd"/>
</dbReference>